<protein>
    <submittedName>
        <fullName evidence="2">Inhibitor of growth protein 1</fullName>
    </submittedName>
</protein>
<evidence type="ECO:0000256" key="1">
    <source>
        <dbReference type="SAM" id="MobiDB-lite"/>
    </source>
</evidence>
<name>A0AA41T878_SCICA</name>
<organism evidence="2 3">
    <name type="scientific">Sciurus carolinensis</name>
    <name type="common">Eastern gray squirrel</name>
    <dbReference type="NCBI Taxonomy" id="30640"/>
    <lineage>
        <taxon>Eukaryota</taxon>
        <taxon>Metazoa</taxon>
        <taxon>Chordata</taxon>
        <taxon>Craniata</taxon>
        <taxon>Vertebrata</taxon>
        <taxon>Euteleostomi</taxon>
        <taxon>Mammalia</taxon>
        <taxon>Eutheria</taxon>
        <taxon>Euarchontoglires</taxon>
        <taxon>Glires</taxon>
        <taxon>Rodentia</taxon>
        <taxon>Sciuromorpha</taxon>
        <taxon>Sciuridae</taxon>
        <taxon>Sciurinae</taxon>
        <taxon>Sciurini</taxon>
        <taxon>Sciurus</taxon>
    </lineage>
</organism>
<comment type="caution">
    <text evidence="2">The sequence shown here is derived from an EMBL/GenBank/DDBJ whole genome shotgun (WGS) entry which is preliminary data.</text>
</comment>
<feature type="compositionally biased region" description="Basic and acidic residues" evidence="1">
    <location>
        <begin position="90"/>
        <end position="128"/>
    </location>
</feature>
<evidence type="ECO:0000313" key="3">
    <source>
        <dbReference type="Proteomes" id="UP001166674"/>
    </source>
</evidence>
<feature type="region of interest" description="Disordered" evidence="1">
    <location>
        <begin position="82"/>
        <end position="128"/>
    </location>
</feature>
<proteinExistence type="predicted"/>
<dbReference type="Proteomes" id="UP001166674">
    <property type="component" value="Unassembled WGS sequence"/>
</dbReference>
<dbReference type="AlphaFoldDB" id="A0AA41T878"/>
<gene>
    <name evidence="2" type="ORF">SUZIE_190970</name>
</gene>
<dbReference type="EMBL" id="JAATJV010412953">
    <property type="protein sequence ID" value="MBZ3887042.1"/>
    <property type="molecule type" value="Genomic_DNA"/>
</dbReference>
<keyword evidence="3" id="KW-1185">Reference proteome</keyword>
<sequence>MIWSQELGNEKIQILSQLVELAESQTRQVDNHVKLLEAPQEIKGTTGNSCKAGQEKAKNKIVAQAEKSNYKCSLWTHNNVNQVMNTSNNNHDHDDITSETPKEKNSKTSKNRLHDQSTEESKPWKPFQ</sequence>
<evidence type="ECO:0000313" key="2">
    <source>
        <dbReference type="EMBL" id="MBZ3887042.1"/>
    </source>
</evidence>
<accession>A0AA41T878</accession>
<reference evidence="2" key="1">
    <citation type="submission" date="2020-03" db="EMBL/GenBank/DDBJ databases">
        <title>Studies in the Genomics of Life Span.</title>
        <authorList>
            <person name="Glass D."/>
        </authorList>
    </citation>
    <scope>NUCLEOTIDE SEQUENCE</scope>
    <source>
        <strain evidence="2">SUZIE</strain>
        <tissue evidence="2">Muscle</tissue>
    </source>
</reference>